<evidence type="ECO:0000313" key="2">
    <source>
        <dbReference type="Proteomes" id="UP000094008"/>
    </source>
</evidence>
<dbReference type="InterPro" id="IPR023840">
    <property type="entry name" value="T7SS_Rv3446c"/>
</dbReference>
<evidence type="ECO:0000313" key="1">
    <source>
        <dbReference type="EMBL" id="OBB89550.1"/>
    </source>
</evidence>
<dbReference type="OrthoDB" id="4760221at2"/>
<comment type="caution">
    <text evidence="1">The sequence shown here is derived from an EMBL/GenBank/DDBJ whole genome shotgun (WGS) entry which is preliminary data.</text>
</comment>
<organism evidence="1 2">
    <name type="scientific">Mycolicibacterium peregrinum</name>
    <name type="common">Mycobacterium peregrinum</name>
    <dbReference type="NCBI Taxonomy" id="43304"/>
    <lineage>
        <taxon>Bacteria</taxon>
        <taxon>Bacillati</taxon>
        <taxon>Actinomycetota</taxon>
        <taxon>Actinomycetes</taxon>
        <taxon>Mycobacteriales</taxon>
        <taxon>Mycobacteriaceae</taxon>
        <taxon>Mycolicibacterium</taxon>
    </lineage>
</organism>
<dbReference type="NCBIfam" id="TIGR03931">
    <property type="entry name" value="T7SS_Rv3446c"/>
    <property type="match status" value="1"/>
</dbReference>
<reference evidence="2" key="1">
    <citation type="submission" date="2016-06" db="EMBL/GenBank/DDBJ databases">
        <authorList>
            <person name="Sutton G."/>
            <person name="Brinkac L."/>
            <person name="Sanka R."/>
            <person name="Adams M."/>
            <person name="Lau E."/>
            <person name="Mehaffy C."/>
            <person name="Tameris M."/>
            <person name="Hatherill M."/>
            <person name="Hanekom W."/>
            <person name="Mahomed H."/>
            <person name="Mcshane H."/>
        </authorList>
    </citation>
    <scope>NUCLEOTIDE SEQUENCE [LARGE SCALE GENOMIC DNA]</scope>
    <source>
        <strain evidence="2">852002-10433_SCH5171157</strain>
    </source>
</reference>
<sequence>MTSAVIEVGPVTVRGPGPVAADLAAVAVAGIDDEIALIEDEPVAVSDLWVEVLGAAGAGAGTLTLVCPTWWTADRCDRVRDAAMGSEVVVMQRVQALSASLSAGSPVVVEIADEVVMVSGVHAGGIALARHALDDPDAEAVVLAVLAIAGRSAGVVVDAPVEVSGAVTLGNEVVEGLRRRDMVATVADARTWRNTLVAPDTEADEQLGRRSRTGRFAMCAAAALAAVLGGIAVAAHGPPTDHPSMTVLVEGRVGVQIPAGWTVRRITEGPGSARVEVVSPSDPELMIHLTQSGVGDGTVADTLQAALREQPAGVFVDFDPSAVVAARQVVSYREVRTGREIRWAVFVDGVVRIAVGCQSAPGHGEAVRWACEAATRSAHAVF</sequence>
<dbReference type="RefSeq" id="WP_064883165.1">
    <property type="nucleotide sequence ID" value="NZ_LZSY01000104.1"/>
</dbReference>
<proteinExistence type="predicted"/>
<gene>
    <name evidence="1" type="ORF">A5779_27570</name>
</gene>
<protein>
    <submittedName>
        <fullName evidence="1">Type VII secretion-associated protein</fullName>
    </submittedName>
</protein>
<dbReference type="EMBL" id="LZSY01000104">
    <property type="protein sequence ID" value="OBB89550.1"/>
    <property type="molecule type" value="Genomic_DNA"/>
</dbReference>
<dbReference type="Proteomes" id="UP000094008">
    <property type="component" value="Unassembled WGS sequence"/>
</dbReference>
<dbReference type="AlphaFoldDB" id="A0A1A0W1U5"/>
<accession>A0A1A0W1U5</accession>
<name>A0A1A0W1U5_MYCPR</name>